<reference evidence="4" key="1">
    <citation type="submission" date="2023-08" db="EMBL/GenBank/DDBJ databases">
        <authorList>
            <person name="Chen Y."/>
            <person name="Shah S."/>
            <person name="Dougan E. K."/>
            <person name="Thang M."/>
            <person name="Chan C."/>
        </authorList>
    </citation>
    <scope>NUCLEOTIDE SEQUENCE</scope>
</reference>
<keyword evidence="1" id="KW-0863">Zinc-finger</keyword>
<evidence type="ECO:0000313" key="4">
    <source>
        <dbReference type="EMBL" id="CAJ1394256.1"/>
    </source>
</evidence>
<dbReference type="SUPFAM" id="SSF57850">
    <property type="entry name" value="RING/U-box"/>
    <property type="match status" value="1"/>
</dbReference>
<organism evidence="4 5">
    <name type="scientific">Effrenium voratum</name>
    <dbReference type="NCBI Taxonomy" id="2562239"/>
    <lineage>
        <taxon>Eukaryota</taxon>
        <taxon>Sar</taxon>
        <taxon>Alveolata</taxon>
        <taxon>Dinophyceae</taxon>
        <taxon>Suessiales</taxon>
        <taxon>Symbiodiniaceae</taxon>
        <taxon>Effrenium</taxon>
    </lineage>
</organism>
<keyword evidence="1" id="KW-0479">Metal-binding</keyword>
<feature type="transmembrane region" description="Helical" evidence="2">
    <location>
        <begin position="162"/>
        <end position="181"/>
    </location>
</feature>
<evidence type="ECO:0000313" key="5">
    <source>
        <dbReference type="Proteomes" id="UP001178507"/>
    </source>
</evidence>
<keyword evidence="5" id="KW-1185">Reference proteome</keyword>
<name>A0AA36IVA8_9DINO</name>
<keyword evidence="2" id="KW-0812">Transmembrane</keyword>
<evidence type="ECO:0000256" key="2">
    <source>
        <dbReference type="SAM" id="Phobius"/>
    </source>
</evidence>
<sequence length="309" mass="35965">MDKRCYSLGSRPSRLAAAALDEFGICTSPWQHGLNAKRFEARFVAVMDGEESPMAEMFTLFPHESAVVMQRGIELGIICSCFLVLHCWLLVWQFWRSQDETDFILRLLCLARIVCAIPRPYFWIRTRRLFVQARYQPTPQLVTRRLLDVYCNPFGIEKALLLFYYGWLAAVTLVVFVFRLYPEESDFTQEIWRHCLFNFISIAVHRILCVLLFYYLMKSDFKRGIPHEMLEKYSKRIAFQSSLSQLSGDMECSICFGPYCDGEEVRKLGCQHHFHRNCVDEWLLGHQNRCPLCLSVVGPSESPGSRLAL</sequence>
<dbReference type="PROSITE" id="PS50089">
    <property type="entry name" value="ZF_RING_2"/>
    <property type="match status" value="1"/>
</dbReference>
<dbReference type="Proteomes" id="UP001178507">
    <property type="component" value="Unassembled WGS sequence"/>
</dbReference>
<dbReference type="InterPro" id="IPR001841">
    <property type="entry name" value="Znf_RING"/>
</dbReference>
<dbReference type="Gene3D" id="3.30.40.10">
    <property type="entry name" value="Zinc/RING finger domain, C3HC4 (zinc finger)"/>
    <property type="match status" value="1"/>
</dbReference>
<dbReference type="AlphaFoldDB" id="A0AA36IVA8"/>
<gene>
    <name evidence="4" type="ORF">EVOR1521_LOCUS18954</name>
</gene>
<dbReference type="InterPro" id="IPR013083">
    <property type="entry name" value="Znf_RING/FYVE/PHD"/>
</dbReference>
<dbReference type="Pfam" id="PF13639">
    <property type="entry name" value="zf-RING_2"/>
    <property type="match status" value="1"/>
</dbReference>
<evidence type="ECO:0000259" key="3">
    <source>
        <dbReference type="PROSITE" id="PS50089"/>
    </source>
</evidence>
<dbReference type="SMART" id="SM00184">
    <property type="entry name" value="RING"/>
    <property type="match status" value="1"/>
</dbReference>
<dbReference type="PANTHER" id="PTHR47662">
    <property type="entry name" value="RING-TYPE DOMAIN-CONTAINING PROTEIN"/>
    <property type="match status" value="1"/>
</dbReference>
<dbReference type="GO" id="GO:0008270">
    <property type="term" value="F:zinc ion binding"/>
    <property type="evidence" value="ECO:0007669"/>
    <property type="project" value="UniProtKB-KW"/>
</dbReference>
<feature type="domain" description="RING-type" evidence="3">
    <location>
        <begin position="252"/>
        <end position="293"/>
    </location>
</feature>
<keyword evidence="2" id="KW-1133">Transmembrane helix</keyword>
<accession>A0AA36IVA8</accession>
<proteinExistence type="predicted"/>
<feature type="transmembrane region" description="Helical" evidence="2">
    <location>
        <begin position="72"/>
        <end position="91"/>
    </location>
</feature>
<dbReference type="EMBL" id="CAUJNA010002780">
    <property type="protein sequence ID" value="CAJ1394256.1"/>
    <property type="molecule type" value="Genomic_DNA"/>
</dbReference>
<keyword evidence="2" id="KW-0472">Membrane</keyword>
<evidence type="ECO:0000256" key="1">
    <source>
        <dbReference type="PROSITE-ProRule" id="PRU00175"/>
    </source>
</evidence>
<comment type="caution">
    <text evidence="4">The sequence shown here is derived from an EMBL/GenBank/DDBJ whole genome shotgun (WGS) entry which is preliminary data.</text>
</comment>
<dbReference type="PANTHER" id="PTHR47662:SF2">
    <property type="entry name" value="RING-H2 FINGER PROTEIN ATL57-LIKE"/>
    <property type="match status" value="1"/>
</dbReference>
<feature type="transmembrane region" description="Helical" evidence="2">
    <location>
        <begin position="196"/>
        <end position="217"/>
    </location>
</feature>
<protein>
    <recommendedName>
        <fullName evidence="3">RING-type domain-containing protein</fullName>
    </recommendedName>
</protein>
<keyword evidence="1" id="KW-0862">Zinc</keyword>